<feature type="transmembrane region" description="Helical" evidence="2">
    <location>
        <begin position="359"/>
        <end position="385"/>
    </location>
</feature>
<feature type="transmembrane region" description="Helical" evidence="2">
    <location>
        <begin position="406"/>
        <end position="429"/>
    </location>
</feature>
<feature type="transmembrane region" description="Helical" evidence="2">
    <location>
        <begin position="210"/>
        <end position="228"/>
    </location>
</feature>
<feature type="transmembrane region" description="Helical" evidence="2">
    <location>
        <begin position="145"/>
        <end position="169"/>
    </location>
</feature>
<reference evidence="3 4" key="1">
    <citation type="submission" date="2019-12" db="EMBL/GenBank/DDBJ databases">
        <title>Nesterenkonia muleiensis sp. nov., a novel actinobacterium isolated from sap of Populus euphratica.</title>
        <authorList>
            <person name="Wang R."/>
        </authorList>
    </citation>
    <scope>NUCLEOTIDE SEQUENCE [LARGE SCALE GENOMIC DNA]</scope>
    <source>
        <strain evidence="3 4">F10</strain>
    </source>
</reference>
<gene>
    <name evidence="3" type="ORF">GNZ21_04495</name>
</gene>
<dbReference type="RefSeq" id="WP_157321746.1">
    <property type="nucleotide sequence ID" value="NZ_BMFX01000007.1"/>
</dbReference>
<feature type="transmembrane region" description="Helical" evidence="2">
    <location>
        <begin position="480"/>
        <end position="499"/>
    </location>
</feature>
<dbReference type="OrthoDB" id="2014935at2"/>
<keyword evidence="2" id="KW-1133">Transmembrane helix</keyword>
<feature type="transmembrane region" description="Helical" evidence="2">
    <location>
        <begin position="104"/>
        <end position="124"/>
    </location>
</feature>
<organism evidence="3 4">
    <name type="scientific">Nesterenkonia alkaliphila</name>
    <dbReference type="NCBI Taxonomy" id="1463631"/>
    <lineage>
        <taxon>Bacteria</taxon>
        <taxon>Bacillati</taxon>
        <taxon>Actinomycetota</taxon>
        <taxon>Actinomycetes</taxon>
        <taxon>Micrococcales</taxon>
        <taxon>Micrococcaceae</taxon>
        <taxon>Nesterenkonia</taxon>
    </lineage>
</organism>
<sequence length="553" mass="58247">MSTPTVSAEARQAPSPAAGQARFAGTGTLLRFMLRRDRIRSTAWVLGIGVLAFYFANAIQLIAETPEELRSLTVMFADPIGRMMTGPGFGMEDPTHERFFSSGYVLYLYILIALMSVFTVVRHTRVEEQTGRAELVRANVVGRHATLTATLALTVLANVIAALLIWAAAQAGGFAAEGSTLVALGGLAVGLFFAAAAAVSAQLSESSRGASGMAGGLIGLAFLIRMGGDAAEPGGSALSWFSPLAWSQQTAPYVEDRWWPLLLPVGFAVVLVWLGYWLSTKRDVGASLLPTRLGRAAARPSLGTPLGLAAHTLKGGLRGWGIALLLTGLMFGSFAQTMVDAAGDLPEEMQQIFAGEDMMLGYLAYMALFMAVFIGAAGVSGLQQLRGEENRGRAEYGMSAPVGRTTWLGAHLTVLVVGVLLILVLVGIGMGLGAMASLEEDGGQYFGKLMLAGFMQAPAVLALIGIVTALFGWLPKIAGAVGWVIVGFGGVMSTFGQLLELPEAVLNLNIFGHLSDYPVEDIAWAPVVWLTAIGAAGIILGLIGFNRREINRV</sequence>
<dbReference type="EMBL" id="WRPM01000031">
    <property type="protein sequence ID" value="MVT25627.1"/>
    <property type="molecule type" value="Genomic_DNA"/>
</dbReference>
<evidence type="ECO:0000256" key="2">
    <source>
        <dbReference type="SAM" id="Phobius"/>
    </source>
</evidence>
<evidence type="ECO:0000256" key="1">
    <source>
        <dbReference type="SAM" id="MobiDB-lite"/>
    </source>
</evidence>
<proteinExistence type="predicted"/>
<evidence type="ECO:0000313" key="3">
    <source>
        <dbReference type="EMBL" id="MVT25627.1"/>
    </source>
</evidence>
<feature type="transmembrane region" description="Helical" evidence="2">
    <location>
        <begin position="258"/>
        <end position="278"/>
    </location>
</feature>
<comment type="caution">
    <text evidence="3">The sequence shown here is derived from an EMBL/GenBank/DDBJ whole genome shotgun (WGS) entry which is preliminary data.</text>
</comment>
<dbReference type="AlphaFoldDB" id="A0A7K1UGN0"/>
<feature type="transmembrane region" description="Helical" evidence="2">
    <location>
        <begin position="449"/>
        <end position="473"/>
    </location>
</feature>
<keyword evidence="2" id="KW-0812">Transmembrane</keyword>
<protein>
    <recommendedName>
        <fullName evidence="5">ABC transporter permease</fullName>
    </recommendedName>
</protein>
<feature type="transmembrane region" description="Helical" evidence="2">
    <location>
        <begin position="522"/>
        <end position="545"/>
    </location>
</feature>
<feature type="transmembrane region" description="Helical" evidence="2">
    <location>
        <begin position="320"/>
        <end position="339"/>
    </location>
</feature>
<accession>A0A7K1UGN0</accession>
<keyword evidence="2" id="KW-0472">Membrane</keyword>
<keyword evidence="4" id="KW-1185">Reference proteome</keyword>
<feature type="transmembrane region" description="Helical" evidence="2">
    <location>
        <begin position="43"/>
        <end position="63"/>
    </location>
</feature>
<name>A0A7K1UGN0_9MICC</name>
<evidence type="ECO:0000313" key="4">
    <source>
        <dbReference type="Proteomes" id="UP000460157"/>
    </source>
</evidence>
<feature type="transmembrane region" description="Helical" evidence="2">
    <location>
        <begin position="181"/>
        <end position="203"/>
    </location>
</feature>
<evidence type="ECO:0008006" key="5">
    <source>
        <dbReference type="Google" id="ProtNLM"/>
    </source>
</evidence>
<dbReference type="Proteomes" id="UP000460157">
    <property type="component" value="Unassembled WGS sequence"/>
</dbReference>
<feature type="region of interest" description="Disordered" evidence="1">
    <location>
        <begin position="1"/>
        <end position="20"/>
    </location>
</feature>